<dbReference type="OrthoDB" id="271604at2759"/>
<dbReference type="AlphaFoldDB" id="A0A8S1CPT8"/>
<feature type="domain" description="CAAX prenyl protease 2/Lysostaphin resistance protein A-like" evidence="14">
    <location>
        <begin position="130"/>
        <end position="234"/>
    </location>
</feature>
<gene>
    <name evidence="15" type="ORF">CLODIP_2_CD12160</name>
</gene>
<evidence type="ECO:0000256" key="5">
    <source>
        <dbReference type="ARBA" id="ARBA00022801"/>
    </source>
</evidence>
<evidence type="ECO:0000259" key="14">
    <source>
        <dbReference type="Pfam" id="PF02517"/>
    </source>
</evidence>
<evidence type="ECO:0000256" key="13">
    <source>
        <dbReference type="SAM" id="Phobius"/>
    </source>
</evidence>
<keyword evidence="6" id="KW-0256">Endoplasmic reticulum</keyword>
<evidence type="ECO:0000313" key="15">
    <source>
        <dbReference type="EMBL" id="CAB3370216.1"/>
    </source>
</evidence>
<feature type="transmembrane region" description="Helical" evidence="13">
    <location>
        <begin position="193"/>
        <end position="215"/>
    </location>
</feature>
<comment type="catalytic activity">
    <reaction evidence="10">
        <text>Hydrolyzes the peptide bond -P2-(S-farnesyl or geranylgeranyl)C-P1'-P2'-P3'-COOH where P1' and P2' are amino acids with aliphatic sidechains and P3' is any C-terminal residue.</text>
        <dbReference type="EC" id="3.4.26.1"/>
    </reaction>
</comment>
<dbReference type="Proteomes" id="UP000494165">
    <property type="component" value="Unassembled WGS sequence"/>
</dbReference>
<dbReference type="EC" id="3.4.26.1" evidence="11"/>
<keyword evidence="16" id="KW-1185">Reference proteome</keyword>
<feature type="transmembrane region" description="Helical" evidence="13">
    <location>
        <begin position="84"/>
        <end position="104"/>
    </location>
</feature>
<dbReference type="InterPro" id="IPR003675">
    <property type="entry name" value="Rce1/LyrA-like_dom"/>
</dbReference>
<comment type="caution">
    <text evidence="15">The sequence shown here is derived from an EMBL/GenBank/DDBJ whole genome shotgun (WGS) entry which is preliminary data.</text>
</comment>
<proteinExistence type="inferred from homology"/>
<keyword evidence="4 13" id="KW-0812">Transmembrane</keyword>
<keyword evidence="5" id="KW-0378">Hydrolase</keyword>
<sequence length="288" mass="32415">MDVGLWSGSLLRVAACFVQAVLYIASLYVWNSPFNRDHPSTIKRRFISALSMMVISPFFVYFFSSGTLLNKVSFCHLLGLRLDGLLNAVVVPLLLTSVLFLGPIAMALHALSPRQVITYPSLFLPDVCNIFWLRNHVVAPLSEEFTFRACMMPLLLQSFSPMTSIFFCPIPFGVAHFHHMIERIYTGVPFKNAFLLSMFQFCYTTVFGIYSAFLFYRTGHIVAPFIVHAFCNLMGFPDIAGLMALEKPLKTKMLSLLVGGLVVWAVLLVPLTSPALYENQFIWTQVDS</sequence>
<dbReference type="PANTHER" id="PTHR13046">
    <property type="entry name" value="PROTEASE U48 CAAX PRENYL PROTEASE RCE1"/>
    <property type="match status" value="1"/>
</dbReference>
<dbReference type="GO" id="GO:0071586">
    <property type="term" value="P:CAAX-box protein processing"/>
    <property type="evidence" value="ECO:0007669"/>
    <property type="project" value="InterPro"/>
</dbReference>
<feature type="transmembrane region" description="Helical" evidence="13">
    <location>
        <begin position="221"/>
        <end position="244"/>
    </location>
</feature>
<keyword evidence="7 13" id="KW-1133">Transmembrane helix</keyword>
<feature type="transmembrane region" description="Helical" evidence="13">
    <location>
        <begin position="256"/>
        <end position="277"/>
    </location>
</feature>
<accession>A0A8S1CPT8</accession>
<evidence type="ECO:0000256" key="7">
    <source>
        <dbReference type="ARBA" id="ARBA00022989"/>
    </source>
</evidence>
<evidence type="ECO:0000256" key="3">
    <source>
        <dbReference type="ARBA" id="ARBA00022670"/>
    </source>
</evidence>
<feature type="transmembrane region" description="Helical" evidence="13">
    <location>
        <begin position="46"/>
        <end position="64"/>
    </location>
</feature>
<reference evidence="15 16" key="1">
    <citation type="submission" date="2020-04" db="EMBL/GenBank/DDBJ databases">
        <authorList>
            <person name="Alioto T."/>
            <person name="Alioto T."/>
            <person name="Gomez Garrido J."/>
        </authorList>
    </citation>
    <scope>NUCLEOTIDE SEQUENCE [LARGE SCALE GENOMIC DNA]</scope>
</reference>
<dbReference type="Pfam" id="PF02517">
    <property type="entry name" value="Rce1-like"/>
    <property type="match status" value="1"/>
</dbReference>
<evidence type="ECO:0000256" key="1">
    <source>
        <dbReference type="ARBA" id="ARBA00004477"/>
    </source>
</evidence>
<evidence type="ECO:0000256" key="9">
    <source>
        <dbReference type="ARBA" id="ARBA00032607"/>
    </source>
</evidence>
<evidence type="ECO:0000256" key="11">
    <source>
        <dbReference type="ARBA" id="ARBA00049729"/>
    </source>
</evidence>
<evidence type="ECO:0000256" key="2">
    <source>
        <dbReference type="ARBA" id="ARBA00006897"/>
    </source>
</evidence>
<keyword evidence="8 13" id="KW-0472">Membrane</keyword>
<evidence type="ECO:0000256" key="12">
    <source>
        <dbReference type="ARBA" id="ARBA00049763"/>
    </source>
</evidence>
<feature type="transmembrane region" description="Helical" evidence="13">
    <location>
        <begin position="154"/>
        <end position="172"/>
    </location>
</feature>
<evidence type="ECO:0000256" key="6">
    <source>
        <dbReference type="ARBA" id="ARBA00022824"/>
    </source>
</evidence>
<comment type="similarity">
    <text evidence="2">Belongs to the peptidase U48 family.</text>
</comment>
<comment type="subcellular location">
    <subcellularLocation>
        <location evidence="1">Endoplasmic reticulum membrane</location>
        <topology evidence="1">Multi-pass membrane protein</topology>
    </subcellularLocation>
</comment>
<dbReference type="InterPro" id="IPR039731">
    <property type="entry name" value="Rce1"/>
</dbReference>
<organism evidence="15 16">
    <name type="scientific">Cloeon dipterum</name>
    <dbReference type="NCBI Taxonomy" id="197152"/>
    <lineage>
        <taxon>Eukaryota</taxon>
        <taxon>Metazoa</taxon>
        <taxon>Ecdysozoa</taxon>
        <taxon>Arthropoda</taxon>
        <taxon>Hexapoda</taxon>
        <taxon>Insecta</taxon>
        <taxon>Pterygota</taxon>
        <taxon>Palaeoptera</taxon>
        <taxon>Ephemeroptera</taxon>
        <taxon>Pisciforma</taxon>
        <taxon>Baetidae</taxon>
        <taxon>Cloeon</taxon>
    </lineage>
</organism>
<evidence type="ECO:0000313" key="16">
    <source>
        <dbReference type="Proteomes" id="UP000494165"/>
    </source>
</evidence>
<protein>
    <recommendedName>
        <fullName evidence="12">CAAX prenyl protease 2</fullName>
        <ecNumber evidence="11">3.4.26.1</ecNumber>
    </recommendedName>
    <alternativeName>
        <fullName evidence="9">Farnesylated proteins-converting enzyme 2</fullName>
    </alternativeName>
</protein>
<dbReference type="PANTHER" id="PTHR13046:SF0">
    <property type="entry name" value="CAAX PRENYL PROTEASE 2"/>
    <property type="match status" value="1"/>
</dbReference>
<dbReference type="GO" id="GO:0004222">
    <property type="term" value="F:metalloendopeptidase activity"/>
    <property type="evidence" value="ECO:0007669"/>
    <property type="project" value="InterPro"/>
</dbReference>
<dbReference type="GO" id="GO:0005789">
    <property type="term" value="C:endoplasmic reticulum membrane"/>
    <property type="evidence" value="ECO:0007669"/>
    <property type="project" value="UniProtKB-SubCell"/>
</dbReference>
<evidence type="ECO:0000256" key="8">
    <source>
        <dbReference type="ARBA" id="ARBA00023136"/>
    </source>
</evidence>
<keyword evidence="3" id="KW-0645">Protease</keyword>
<evidence type="ECO:0000256" key="4">
    <source>
        <dbReference type="ARBA" id="ARBA00022692"/>
    </source>
</evidence>
<dbReference type="EMBL" id="CADEPI010000050">
    <property type="protein sequence ID" value="CAB3370216.1"/>
    <property type="molecule type" value="Genomic_DNA"/>
</dbReference>
<name>A0A8S1CPT8_9INSE</name>
<evidence type="ECO:0000256" key="10">
    <source>
        <dbReference type="ARBA" id="ARBA00047280"/>
    </source>
</evidence>